<dbReference type="EMBL" id="WTYF01000004">
    <property type="protein sequence ID" value="MXO52269.1"/>
    <property type="molecule type" value="Genomic_DNA"/>
</dbReference>
<reference evidence="10 11" key="1">
    <citation type="submission" date="2019-12" db="EMBL/GenBank/DDBJ databases">
        <title>Genomic-based taxomic classification of the family Erythrobacteraceae.</title>
        <authorList>
            <person name="Xu L."/>
        </authorList>
    </citation>
    <scope>NUCLEOTIDE SEQUENCE [LARGE SCALE GENOMIC DNA]</scope>
    <source>
        <strain evidence="10 11">DSM 16225</strain>
    </source>
</reference>
<evidence type="ECO:0000256" key="3">
    <source>
        <dbReference type="ARBA" id="ARBA00022630"/>
    </source>
</evidence>
<dbReference type="InterPro" id="IPR037069">
    <property type="entry name" value="AcylCoA_DH/ox_N_sf"/>
</dbReference>
<dbReference type="SUPFAM" id="SSF56645">
    <property type="entry name" value="Acyl-CoA dehydrogenase NM domain-like"/>
    <property type="match status" value="1"/>
</dbReference>
<dbReference type="RefSeq" id="WP_160608925.1">
    <property type="nucleotide sequence ID" value="NZ_JAIUZO010000002.1"/>
</dbReference>
<evidence type="ECO:0000313" key="11">
    <source>
        <dbReference type="Proteomes" id="UP000444185"/>
    </source>
</evidence>
<evidence type="ECO:0000259" key="8">
    <source>
        <dbReference type="Pfam" id="PF02770"/>
    </source>
</evidence>
<dbReference type="Pfam" id="PF02770">
    <property type="entry name" value="Acyl-CoA_dh_M"/>
    <property type="match status" value="1"/>
</dbReference>
<dbReference type="OrthoDB" id="7328575at2"/>
<evidence type="ECO:0000313" key="10">
    <source>
        <dbReference type="EMBL" id="MXO52269.1"/>
    </source>
</evidence>
<keyword evidence="11" id="KW-1185">Reference proteome</keyword>
<dbReference type="AlphaFoldDB" id="A0A844Y416"/>
<name>A0A844Y416_9SPHN</name>
<dbReference type="InterPro" id="IPR009075">
    <property type="entry name" value="AcylCo_DH/oxidase_C"/>
</dbReference>
<keyword evidence="3 6" id="KW-0285">Flavoprotein</keyword>
<dbReference type="InterPro" id="IPR046373">
    <property type="entry name" value="Acyl-CoA_Oxase/DH_mid-dom_sf"/>
</dbReference>
<dbReference type="InterPro" id="IPR036250">
    <property type="entry name" value="AcylCo_DH-like_C"/>
</dbReference>
<gene>
    <name evidence="10" type="ORF">GRI42_13225</name>
</gene>
<dbReference type="InterPro" id="IPR006091">
    <property type="entry name" value="Acyl-CoA_Oxase/DH_mid-dom"/>
</dbReference>
<evidence type="ECO:0000259" key="9">
    <source>
        <dbReference type="Pfam" id="PF02771"/>
    </source>
</evidence>
<protein>
    <submittedName>
        <fullName evidence="10">Acyl-CoA dehydrogenase</fullName>
    </submittedName>
</protein>
<evidence type="ECO:0000256" key="5">
    <source>
        <dbReference type="ARBA" id="ARBA00023002"/>
    </source>
</evidence>
<dbReference type="Proteomes" id="UP000444185">
    <property type="component" value="Unassembled WGS sequence"/>
</dbReference>
<sequence length="379" mass="40647">MPLYHDDDQAMLAETASQFMAEEGAIAKQLRHWRDRNCKDGFGHGLWKQFAEMGFTGMLVSEDDGGLGMGSYEAGIVLEEIGRNLTPSPFLASSVLAATALKHADDAARQRWLPGLVSGDLVYSVAIDEGAKHRPERIKTRAEKSGNGFRLTGQKDFVLHGASADMLVVAARTSGADDDADGITLFAVPKDAANMSHDAVRLVDSSMASHTKFEGVELDGDAVIGEVDGGREVLNAMLTAGRIGAAAEGVGVARGAMDMTVDYLKQRKQFGKLIGEFQALQHRAAHLYSEVEIARAVTMKAAQLLDGGSEKADLMASVAKAKVAKAAGLAVREGVQMHGGIGMTDEYDIGLYMKRDRALQEFLGDMYYHASRVADMSGY</sequence>
<feature type="domain" description="Acyl-CoA oxidase/dehydrogenase middle" evidence="8">
    <location>
        <begin position="136"/>
        <end position="201"/>
    </location>
</feature>
<evidence type="ECO:0000256" key="6">
    <source>
        <dbReference type="RuleBase" id="RU362125"/>
    </source>
</evidence>
<comment type="cofactor">
    <cofactor evidence="1 6">
        <name>FAD</name>
        <dbReference type="ChEBI" id="CHEBI:57692"/>
    </cofactor>
</comment>
<dbReference type="Gene3D" id="1.20.140.10">
    <property type="entry name" value="Butyryl-CoA Dehydrogenase, subunit A, domain 3"/>
    <property type="match status" value="1"/>
</dbReference>
<organism evidence="10 11">
    <name type="scientific">Qipengyuania gaetbuli</name>
    <dbReference type="NCBI Taxonomy" id="266952"/>
    <lineage>
        <taxon>Bacteria</taxon>
        <taxon>Pseudomonadati</taxon>
        <taxon>Pseudomonadota</taxon>
        <taxon>Alphaproteobacteria</taxon>
        <taxon>Sphingomonadales</taxon>
        <taxon>Erythrobacteraceae</taxon>
        <taxon>Qipengyuania</taxon>
    </lineage>
</organism>
<dbReference type="CDD" id="cd00567">
    <property type="entry name" value="ACAD"/>
    <property type="match status" value="1"/>
</dbReference>
<dbReference type="GO" id="GO:0003995">
    <property type="term" value="F:acyl-CoA dehydrogenase activity"/>
    <property type="evidence" value="ECO:0007669"/>
    <property type="project" value="TreeGrafter"/>
</dbReference>
<dbReference type="InterPro" id="IPR009100">
    <property type="entry name" value="AcylCoA_DH/oxidase_NM_dom_sf"/>
</dbReference>
<keyword evidence="4 6" id="KW-0274">FAD</keyword>
<dbReference type="SUPFAM" id="SSF47203">
    <property type="entry name" value="Acyl-CoA dehydrogenase C-terminal domain-like"/>
    <property type="match status" value="1"/>
</dbReference>
<evidence type="ECO:0000256" key="1">
    <source>
        <dbReference type="ARBA" id="ARBA00001974"/>
    </source>
</evidence>
<dbReference type="GO" id="GO:0050660">
    <property type="term" value="F:flavin adenine dinucleotide binding"/>
    <property type="evidence" value="ECO:0007669"/>
    <property type="project" value="InterPro"/>
</dbReference>
<comment type="caution">
    <text evidence="10">The sequence shown here is derived from an EMBL/GenBank/DDBJ whole genome shotgun (WGS) entry which is preliminary data.</text>
</comment>
<dbReference type="InterPro" id="IPR013786">
    <property type="entry name" value="AcylCoA_DH/ox_N"/>
</dbReference>
<dbReference type="PANTHER" id="PTHR43884:SF20">
    <property type="entry name" value="ACYL-COA DEHYDROGENASE FADE28"/>
    <property type="match status" value="1"/>
</dbReference>
<comment type="similarity">
    <text evidence="2 6">Belongs to the acyl-CoA dehydrogenase family.</text>
</comment>
<evidence type="ECO:0000259" key="7">
    <source>
        <dbReference type="Pfam" id="PF00441"/>
    </source>
</evidence>
<evidence type="ECO:0000256" key="4">
    <source>
        <dbReference type="ARBA" id="ARBA00022827"/>
    </source>
</evidence>
<feature type="domain" description="Acyl-CoA dehydrogenase/oxidase C-terminal" evidence="7">
    <location>
        <begin position="229"/>
        <end position="373"/>
    </location>
</feature>
<proteinExistence type="inferred from homology"/>
<dbReference type="Gene3D" id="2.40.110.10">
    <property type="entry name" value="Butyryl-CoA Dehydrogenase, subunit A, domain 2"/>
    <property type="match status" value="1"/>
</dbReference>
<keyword evidence="5 6" id="KW-0560">Oxidoreductase</keyword>
<accession>A0A844Y416</accession>
<dbReference type="Pfam" id="PF02771">
    <property type="entry name" value="Acyl-CoA_dh_N"/>
    <property type="match status" value="1"/>
</dbReference>
<dbReference type="Pfam" id="PF00441">
    <property type="entry name" value="Acyl-CoA_dh_1"/>
    <property type="match status" value="1"/>
</dbReference>
<dbReference type="PANTHER" id="PTHR43884">
    <property type="entry name" value="ACYL-COA DEHYDROGENASE"/>
    <property type="match status" value="1"/>
</dbReference>
<dbReference type="Gene3D" id="1.10.540.10">
    <property type="entry name" value="Acyl-CoA dehydrogenase/oxidase, N-terminal domain"/>
    <property type="match status" value="1"/>
</dbReference>
<feature type="domain" description="Acyl-CoA dehydrogenase/oxidase N-terminal" evidence="9">
    <location>
        <begin position="7"/>
        <end position="120"/>
    </location>
</feature>
<evidence type="ECO:0000256" key="2">
    <source>
        <dbReference type="ARBA" id="ARBA00009347"/>
    </source>
</evidence>